<accession>A0ABP0QDF2</accession>
<dbReference type="Proteomes" id="UP001642464">
    <property type="component" value="Unassembled WGS sequence"/>
</dbReference>
<organism evidence="1 2">
    <name type="scientific">Durusdinium trenchii</name>
    <dbReference type="NCBI Taxonomy" id="1381693"/>
    <lineage>
        <taxon>Eukaryota</taxon>
        <taxon>Sar</taxon>
        <taxon>Alveolata</taxon>
        <taxon>Dinophyceae</taxon>
        <taxon>Suessiales</taxon>
        <taxon>Symbiodiniaceae</taxon>
        <taxon>Durusdinium</taxon>
    </lineage>
</organism>
<gene>
    <name evidence="1" type="ORF">SCF082_LOCUS40808</name>
</gene>
<proteinExistence type="predicted"/>
<dbReference type="EMBL" id="CAXAMM010039418">
    <property type="protein sequence ID" value="CAK9086279.1"/>
    <property type="molecule type" value="Genomic_DNA"/>
</dbReference>
<name>A0ABP0QDF2_9DINO</name>
<protein>
    <submittedName>
        <fullName evidence="1">Uncharacterized protein</fullName>
    </submittedName>
</protein>
<sequence length="159" mass="18368">MDSSVPESLPPLPEPLPPLLESDFADTPNFMNYVDHLLKKLEVPKDMDKNFLMSLKRIELVEDCAGGAAATYAMLDFNSRLPIPWKTLSVSERCARKREWMKLHYVSHIEHMFMDMKNVAWGGHCFLHDESCFLDGENEDIYVWGPPCAPYSRLNSKRY</sequence>
<keyword evidence="2" id="KW-1185">Reference proteome</keyword>
<comment type="caution">
    <text evidence="1">The sequence shown here is derived from an EMBL/GenBank/DDBJ whole genome shotgun (WGS) entry which is preliminary data.</text>
</comment>
<evidence type="ECO:0000313" key="1">
    <source>
        <dbReference type="EMBL" id="CAK9086279.1"/>
    </source>
</evidence>
<reference evidence="1 2" key="1">
    <citation type="submission" date="2024-02" db="EMBL/GenBank/DDBJ databases">
        <authorList>
            <person name="Chen Y."/>
            <person name="Shah S."/>
            <person name="Dougan E. K."/>
            <person name="Thang M."/>
            <person name="Chan C."/>
        </authorList>
    </citation>
    <scope>NUCLEOTIDE SEQUENCE [LARGE SCALE GENOMIC DNA]</scope>
</reference>
<evidence type="ECO:0000313" key="2">
    <source>
        <dbReference type="Proteomes" id="UP001642464"/>
    </source>
</evidence>